<proteinExistence type="predicted"/>
<dbReference type="GO" id="GO:0004534">
    <property type="term" value="F:5'-3' RNA exonuclease activity"/>
    <property type="evidence" value="ECO:0007669"/>
    <property type="project" value="TreeGrafter"/>
</dbReference>
<dbReference type="InterPro" id="IPR052018">
    <property type="entry name" value="PHP_domain"/>
</dbReference>
<dbReference type="Gene3D" id="3.20.20.140">
    <property type="entry name" value="Metal-dependent hydrolases"/>
    <property type="match status" value="1"/>
</dbReference>
<dbReference type="PANTHER" id="PTHR42924">
    <property type="entry name" value="EXONUCLEASE"/>
    <property type="match status" value="1"/>
</dbReference>
<dbReference type="Pfam" id="PF02811">
    <property type="entry name" value="PHP"/>
    <property type="match status" value="1"/>
</dbReference>
<dbReference type="RefSeq" id="WP_210888135.1">
    <property type="nucleotide sequence ID" value="NZ_CAKJVE010000004.1"/>
</dbReference>
<organism evidence="1 2">
    <name type="scientific">Clostridium neonatale</name>
    <dbReference type="NCBI Taxonomy" id="137838"/>
    <lineage>
        <taxon>Bacteria</taxon>
        <taxon>Bacillati</taxon>
        <taxon>Bacillota</taxon>
        <taxon>Clostridia</taxon>
        <taxon>Eubacteriales</taxon>
        <taxon>Clostridiaceae</taxon>
        <taxon>Clostridium</taxon>
    </lineage>
</organism>
<dbReference type="AlphaFoldDB" id="A0AA86JF14"/>
<protein>
    <submittedName>
        <fullName evidence="1">Phosphatase</fullName>
    </submittedName>
</protein>
<accession>A0AA86JF14</accession>
<name>A0AA86JF14_9CLOT</name>
<reference evidence="1" key="1">
    <citation type="submission" date="2021-10" db="EMBL/GenBank/DDBJ databases">
        <authorList>
            <person name="Mesa V."/>
        </authorList>
    </citation>
    <scope>NUCLEOTIDE SEQUENCE</scope>
    <source>
        <strain evidence="1">CC3_PB</strain>
    </source>
</reference>
<dbReference type="SUPFAM" id="SSF89550">
    <property type="entry name" value="PHP domain-like"/>
    <property type="match status" value="1"/>
</dbReference>
<comment type="caution">
    <text evidence="1">The sequence shown here is derived from an EMBL/GenBank/DDBJ whole genome shotgun (WGS) entry which is preliminary data.</text>
</comment>
<dbReference type="InterPro" id="IPR016195">
    <property type="entry name" value="Pol/histidinol_Pase-like"/>
</dbReference>
<dbReference type="Gene3D" id="1.10.150.650">
    <property type="match status" value="1"/>
</dbReference>
<evidence type="ECO:0000313" key="2">
    <source>
        <dbReference type="Proteomes" id="UP000789738"/>
    </source>
</evidence>
<dbReference type="InterPro" id="IPR004013">
    <property type="entry name" value="PHP_dom"/>
</dbReference>
<dbReference type="EMBL" id="CAKJVE010000004">
    <property type="protein sequence ID" value="CAG9704258.1"/>
    <property type="molecule type" value="Genomic_DNA"/>
</dbReference>
<evidence type="ECO:0000313" key="1">
    <source>
        <dbReference type="EMBL" id="CAG9704258.1"/>
    </source>
</evidence>
<dbReference type="Proteomes" id="UP000789738">
    <property type="component" value="Unassembled WGS sequence"/>
</dbReference>
<dbReference type="PANTHER" id="PTHR42924:SF3">
    <property type="entry name" value="POLYMERASE_HISTIDINOL PHOSPHATASE N-TERMINAL DOMAIN-CONTAINING PROTEIN"/>
    <property type="match status" value="1"/>
</dbReference>
<sequence>MSWLDLHMHSNISNDGEFSPKELMELCSKANLKVVALADHNSIRGVEEAQYYANKLNFKVISAIELDCTYNGVDLHLLGYDIDMNNDFLRIEKDVQAQEQAASSKHLKLVEDMGIFFNYNEVMELSINGVVTGEMIAEVALKDDRNKNNPLMKEYYAGGSRSDNPYVNFYWDYCSMGKPAYVPMNFISLQEAVDTIIKANGVPILAHPGNNIGKDEKLLREIISTGVLGIEAYSSYHDPETTLFYENQARNHGLIKTVGSDFHGKTKPSIRLGSVYCNNIENTIYNNILNKKVIF</sequence>
<gene>
    <name evidence="1" type="ORF">CNEO_41138</name>
</gene>
<dbReference type="GO" id="GO:0035312">
    <property type="term" value="F:5'-3' DNA exonuclease activity"/>
    <property type="evidence" value="ECO:0007669"/>
    <property type="project" value="TreeGrafter"/>
</dbReference>
<dbReference type="CDD" id="cd07438">
    <property type="entry name" value="PHP_HisPPase_AMP"/>
    <property type="match status" value="1"/>
</dbReference>
<dbReference type="InterPro" id="IPR003141">
    <property type="entry name" value="Pol/His_phosphatase_N"/>
</dbReference>
<dbReference type="SMART" id="SM00481">
    <property type="entry name" value="POLIIIAc"/>
    <property type="match status" value="1"/>
</dbReference>